<dbReference type="Pfam" id="PF02831">
    <property type="entry name" value="gpW"/>
    <property type="match status" value="1"/>
</dbReference>
<protein>
    <submittedName>
        <fullName evidence="1">Putative head-to-tail joining protein</fullName>
    </submittedName>
</protein>
<dbReference type="Proteomes" id="UP000502753">
    <property type="component" value="Segment"/>
</dbReference>
<dbReference type="KEGG" id="vg:62681152"/>
<sequence>MIDTTDLKLKLKEAEQAYHDLMTGGSVRVYVDQNAERIEYTAGNKQNLLNYIMQLRAMICRIDPTDPVCFIGLGIARGPVGVIF</sequence>
<dbReference type="SUPFAM" id="SSF64210">
    <property type="entry name" value="Head-to-tail joining protein W, gpW"/>
    <property type="match status" value="1"/>
</dbReference>
<reference evidence="1 2" key="1">
    <citation type="submission" date="2020-04" db="EMBL/GenBank/DDBJ databases">
        <title>Characterization and complete genome analysis of a novel phage JC01 infecting Cronobacter sakazakii.</title>
        <authorList>
            <person name="Jiang J."/>
            <person name="Zhao C."/>
            <person name="Tie D."/>
            <person name="Li Z."/>
        </authorList>
    </citation>
    <scope>NUCLEOTIDE SEQUENCE [LARGE SCALE GENOMIC DNA]</scope>
</reference>
<dbReference type="GeneID" id="62681152"/>
<evidence type="ECO:0000313" key="1">
    <source>
        <dbReference type="EMBL" id="QJI52231.1"/>
    </source>
</evidence>
<dbReference type="Gene3D" id="3.30.1580.10">
    <property type="entry name" value="Head-to-tail joining protein W"/>
    <property type="match status" value="1"/>
</dbReference>
<dbReference type="InterPro" id="IPR004174">
    <property type="entry name" value="GpW"/>
</dbReference>
<dbReference type="GO" id="GO:0019058">
    <property type="term" value="P:viral life cycle"/>
    <property type="evidence" value="ECO:0007669"/>
    <property type="project" value="InterPro"/>
</dbReference>
<dbReference type="RefSeq" id="YP_009998561.1">
    <property type="nucleotide sequence ID" value="NC_052989.1"/>
</dbReference>
<proteinExistence type="predicted"/>
<name>A0A6M3YKJ2_9CAUD</name>
<accession>A0A6M3YKJ2</accession>
<dbReference type="InterPro" id="IPR036626">
    <property type="entry name" value="GpW_sf"/>
</dbReference>
<keyword evidence="2" id="KW-1185">Reference proteome</keyword>
<organism evidence="1 2">
    <name type="scientific">Cronobacter phage JC01</name>
    <dbReference type="NCBI Taxonomy" id="2729575"/>
    <lineage>
        <taxon>Viruses</taxon>
        <taxon>Duplodnaviria</taxon>
        <taxon>Heunggongvirae</taxon>
        <taxon>Uroviricota</taxon>
        <taxon>Caudoviricetes</taxon>
        <taxon>Casjensviridae</taxon>
        <taxon>Jacunavirus</taxon>
        <taxon>Jacunavirus JC01</taxon>
    </lineage>
</organism>
<dbReference type="EMBL" id="MT330372">
    <property type="protein sequence ID" value="QJI52231.1"/>
    <property type="molecule type" value="Genomic_DNA"/>
</dbReference>
<evidence type="ECO:0000313" key="2">
    <source>
        <dbReference type="Proteomes" id="UP000502753"/>
    </source>
</evidence>